<dbReference type="PROSITE" id="PS51272">
    <property type="entry name" value="SLH"/>
    <property type="match status" value="3"/>
</dbReference>
<dbReference type="Pfam" id="PF03990">
    <property type="entry name" value="DUF348"/>
    <property type="match status" value="1"/>
</dbReference>
<organism evidence="4 5">
    <name type="scientific">Faecousia intestinalis</name>
    <dbReference type="NCBI Taxonomy" id="3133167"/>
    <lineage>
        <taxon>Bacteria</taxon>
        <taxon>Bacillati</taxon>
        <taxon>Bacillota</taxon>
        <taxon>Clostridia</taxon>
        <taxon>Eubacteriales</taxon>
        <taxon>Oscillospiraceae</taxon>
        <taxon>Faecousia</taxon>
    </lineage>
</organism>
<evidence type="ECO:0000313" key="5">
    <source>
        <dbReference type="Proteomes" id="UP001491552"/>
    </source>
</evidence>
<comment type="caution">
    <text evidence="4">The sequence shown here is derived from an EMBL/GenBank/DDBJ whole genome shotgun (WGS) entry which is preliminary data.</text>
</comment>
<keyword evidence="1" id="KW-0677">Repeat</keyword>
<keyword evidence="5" id="KW-1185">Reference proteome</keyword>
<dbReference type="Proteomes" id="UP001491552">
    <property type="component" value="Unassembled WGS sequence"/>
</dbReference>
<feature type="chain" id="PRO_5046907576" evidence="2">
    <location>
        <begin position="31"/>
        <end position="627"/>
    </location>
</feature>
<dbReference type="Pfam" id="PF00395">
    <property type="entry name" value="SLH"/>
    <property type="match status" value="3"/>
</dbReference>
<sequence>MRFFHQAARRAAVLLLCLSMLTGMLIPAFAATTDPATETPAHNLVYTDNQDENHDPIYKVWLTDDGVSGGSGETEDGYVVDLIYAGATPEFRFSSEKPTEPVVLTVYERYEGESAVAAKTYTLSELKALAQTEVVGYQHWKNGSEKVIASNLYATVGSLLADAGVEFGAGDAVTAADPTDFTSTLTYEDSGVYKYYVNEDGATEVPAAILLSWSTGSGTPEDIAKTAYISGSLRFAYGITEQQYADQSAQGKRLASNVVTLTVTHPERVVLTVYEQDEGGEAREVKSYKPSELATLATEGVAGYQFWKGTNAQLVAATEYVTVNDLLTDAGVTFSDLDTLKAAAADGFSSELTYAGNETYRYYITEDGKTEVPAILALTWASGSGTLEEVAAAAKNTGSLRFCYGISEQQYADQSAQGKRLASNIATITVVHGTKAEEPWVNPFRDVTESDWFYDDVRFANQNGLFNGVEKDLFAPEEPMTRGMLVTVLWRLNGETAPKTATTFTDVDANAYYADAVAWAAESGVVNGIGGNKFDPEGNVTREQIAAILFRYASLKGVDTAARADLTAFPDAEKTSAYAHDALSWAVAAELVKGTKEGSTIYLDPQGSATRAQVAAILSRYAQNIVK</sequence>
<feature type="signal peptide" evidence="2">
    <location>
        <begin position="1"/>
        <end position="30"/>
    </location>
</feature>
<dbReference type="InterPro" id="IPR007137">
    <property type="entry name" value="DUF348"/>
</dbReference>
<evidence type="ECO:0000256" key="2">
    <source>
        <dbReference type="SAM" id="SignalP"/>
    </source>
</evidence>
<keyword evidence="2" id="KW-0732">Signal</keyword>
<reference evidence="4 5" key="1">
    <citation type="submission" date="2024-03" db="EMBL/GenBank/DDBJ databases">
        <title>Human intestinal bacterial collection.</title>
        <authorList>
            <person name="Pauvert C."/>
            <person name="Hitch T.C.A."/>
            <person name="Clavel T."/>
        </authorList>
    </citation>
    <scope>NUCLEOTIDE SEQUENCE [LARGE SCALE GENOMIC DNA]</scope>
    <source>
        <strain evidence="4 5">CLA-AA-H192</strain>
    </source>
</reference>
<dbReference type="EMBL" id="JBBMFF010000117">
    <property type="protein sequence ID" value="MEQ2510077.1"/>
    <property type="molecule type" value="Genomic_DNA"/>
</dbReference>
<proteinExistence type="predicted"/>
<protein>
    <submittedName>
        <fullName evidence="4">S-layer homology domain-containing protein</fullName>
    </submittedName>
</protein>
<evidence type="ECO:0000313" key="4">
    <source>
        <dbReference type="EMBL" id="MEQ2510077.1"/>
    </source>
</evidence>
<feature type="domain" description="SLH" evidence="3">
    <location>
        <begin position="566"/>
        <end position="627"/>
    </location>
</feature>
<accession>A0ABV1G406</accession>
<feature type="domain" description="SLH" evidence="3">
    <location>
        <begin position="500"/>
        <end position="563"/>
    </location>
</feature>
<evidence type="ECO:0000259" key="3">
    <source>
        <dbReference type="PROSITE" id="PS51272"/>
    </source>
</evidence>
<name>A0ABV1G406_9FIRM</name>
<dbReference type="RefSeq" id="WP_349134780.1">
    <property type="nucleotide sequence ID" value="NZ_JBBMFF010000117.1"/>
</dbReference>
<gene>
    <name evidence="4" type="ORF">WMO66_02235</name>
</gene>
<evidence type="ECO:0000256" key="1">
    <source>
        <dbReference type="ARBA" id="ARBA00022737"/>
    </source>
</evidence>
<feature type="domain" description="SLH" evidence="3">
    <location>
        <begin position="440"/>
        <end position="499"/>
    </location>
</feature>
<dbReference type="InterPro" id="IPR001119">
    <property type="entry name" value="SLH_dom"/>
</dbReference>